<name>A0A4R4WCH7_9ACTN</name>
<protein>
    <submittedName>
        <fullName evidence="9">Sugar ABC transporter permease</fullName>
    </submittedName>
</protein>
<keyword evidence="2 7" id="KW-0813">Transport</keyword>
<dbReference type="PROSITE" id="PS50928">
    <property type="entry name" value="ABC_TM1"/>
    <property type="match status" value="1"/>
</dbReference>
<dbReference type="Pfam" id="PF00528">
    <property type="entry name" value="BPD_transp_1"/>
    <property type="match status" value="1"/>
</dbReference>
<feature type="transmembrane region" description="Helical" evidence="7">
    <location>
        <begin position="56"/>
        <end position="78"/>
    </location>
</feature>
<comment type="subcellular location">
    <subcellularLocation>
        <location evidence="1 7">Cell membrane</location>
        <topology evidence="1 7">Multi-pass membrane protein</topology>
    </subcellularLocation>
</comment>
<comment type="similarity">
    <text evidence="7">Belongs to the binding-protein-dependent transport system permease family.</text>
</comment>
<dbReference type="EMBL" id="SMKP01000104">
    <property type="protein sequence ID" value="TDD16529.1"/>
    <property type="molecule type" value="Genomic_DNA"/>
</dbReference>
<keyword evidence="3" id="KW-1003">Cell membrane</keyword>
<feature type="transmembrane region" description="Helical" evidence="7">
    <location>
        <begin position="250"/>
        <end position="274"/>
    </location>
</feature>
<dbReference type="PANTHER" id="PTHR43227">
    <property type="entry name" value="BLL4140 PROTEIN"/>
    <property type="match status" value="1"/>
</dbReference>
<dbReference type="GO" id="GO:0055085">
    <property type="term" value="P:transmembrane transport"/>
    <property type="evidence" value="ECO:0007669"/>
    <property type="project" value="InterPro"/>
</dbReference>
<keyword evidence="10" id="KW-1185">Reference proteome</keyword>
<dbReference type="AlphaFoldDB" id="A0A4R4WCH7"/>
<proteinExistence type="inferred from homology"/>
<evidence type="ECO:0000256" key="3">
    <source>
        <dbReference type="ARBA" id="ARBA00022475"/>
    </source>
</evidence>
<dbReference type="Proteomes" id="UP000294543">
    <property type="component" value="Unassembled WGS sequence"/>
</dbReference>
<dbReference type="InterPro" id="IPR035906">
    <property type="entry name" value="MetI-like_sf"/>
</dbReference>
<accession>A0A4R4WCH7</accession>
<dbReference type="CDD" id="cd06261">
    <property type="entry name" value="TM_PBP2"/>
    <property type="match status" value="1"/>
</dbReference>
<keyword evidence="5 7" id="KW-1133">Transmembrane helix</keyword>
<dbReference type="SUPFAM" id="SSF161098">
    <property type="entry name" value="MetI-like"/>
    <property type="match status" value="1"/>
</dbReference>
<gene>
    <name evidence="9" type="ORF">E1294_31055</name>
</gene>
<evidence type="ECO:0000256" key="7">
    <source>
        <dbReference type="RuleBase" id="RU363032"/>
    </source>
</evidence>
<evidence type="ECO:0000313" key="9">
    <source>
        <dbReference type="EMBL" id="TDD16529.1"/>
    </source>
</evidence>
<dbReference type="GO" id="GO:0005886">
    <property type="term" value="C:plasma membrane"/>
    <property type="evidence" value="ECO:0007669"/>
    <property type="project" value="UniProtKB-SubCell"/>
</dbReference>
<evidence type="ECO:0000256" key="1">
    <source>
        <dbReference type="ARBA" id="ARBA00004651"/>
    </source>
</evidence>
<dbReference type="PANTHER" id="PTHR43227:SF11">
    <property type="entry name" value="BLL4140 PROTEIN"/>
    <property type="match status" value="1"/>
</dbReference>
<evidence type="ECO:0000256" key="2">
    <source>
        <dbReference type="ARBA" id="ARBA00022448"/>
    </source>
</evidence>
<feature type="transmembrane region" description="Helical" evidence="7">
    <location>
        <begin position="90"/>
        <end position="111"/>
    </location>
</feature>
<comment type="caution">
    <text evidence="9">The sequence shown here is derived from an EMBL/GenBank/DDBJ whole genome shotgun (WGS) entry which is preliminary data.</text>
</comment>
<dbReference type="OrthoDB" id="9805974at2"/>
<evidence type="ECO:0000256" key="5">
    <source>
        <dbReference type="ARBA" id="ARBA00022989"/>
    </source>
</evidence>
<evidence type="ECO:0000256" key="4">
    <source>
        <dbReference type="ARBA" id="ARBA00022692"/>
    </source>
</evidence>
<evidence type="ECO:0000259" key="8">
    <source>
        <dbReference type="PROSITE" id="PS50928"/>
    </source>
</evidence>
<evidence type="ECO:0000256" key="6">
    <source>
        <dbReference type="ARBA" id="ARBA00023136"/>
    </source>
</evidence>
<dbReference type="InterPro" id="IPR050809">
    <property type="entry name" value="UgpAE/MalFG_permease"/>
</dbReference>
<keyword evidence="4 7" id="KW-0812">Transmembrane</keyword>
<evidence type="ECO:0000313" key="10">
    <source>
        <dbReference type="Proteomes" id="UP000294543"/>
    </source>
</evidence>
<dbReference type="InterPro" id="IPR000515">
    <property type="entry name" value="MetI-like"/>
</dbReference>
<feature type="domain" description="ABC transmembrane type-1" evidence="8">
    <location>
        <begin position="52"/>
        <end position="271"/>
    </location>
</feature>
<sequence>MLALFLVFELWPIVATVFYSFYNWDGFGPLTDFVGWDNYVEAIGDPAFGQSFRNTFAFTAAALLIQLPLALGLAMVLNNRALGGRNVYRMLFFLPVVSTTAVVGVVFLILLSPVDGPVNAALTEPGVVDEPINFLGSESLALPTVIAVDLWKVFGVTLVYWLAALQTVPRELLEAAKVDGASRWASFRHVTVPTLIPLGVVIVLLTTIQSFNAFDIVQTMTAGGPGGASEIVQTYIYRTAFDPAQFAPRYGFASAIALMFGVVVALAAALQYLISRRVRDSR</sequence>
<feature type="transmembrane region" description="Helical" evidence="7">
    <location>
        <begin position="190"/>
        <end position="211"/>
    </location>
</feature>
<keyword evidence="6 7" id="KW-0472">Membrane</keyword>
<dbReference type="Gene3D" id="1.10.3720.10">
    <property type="entry name" value="MetI-like"/>
    <property type="match status" value="1"/>
</dbReference>
<feature type="transmembrane region" description="Helical" evidence="7">
    <location>
        <begin position="140"/>
        <end position="163"/>
    </location>
</feature>
<reference evidence="9 10" key="1">
    <citation type="submission" date="2019-03" db="EMBL/GenBank/DDBJ databases">
        <title>Draft genome sequences of novel Actinobacteria.</title>
        <authorList>
            <person name="Sahin N."/>
            <person name="Ay H."/>
            <person name="Saygin H."/>
        </authorList>
    </citation>
    <scope>NUCLEOTIDE SEQUENCE [LARGE SCALE GENOMIC DNA]</scope>
    <source>
        <strain evidence="9 10">KC712</strain>
    </source>
</reference>
<organism evidence="9 10">
    <name type="scientific">Nonomuraea diastatica</name>
    <dbReference type="NCBI Taxonomy" id="1848329"/>
    <lineage>
        <taxon>Bacteria</taxon>
        <taxon>Bacillati</taxon>
        <taxon>Actinomycetota</taxon>
        <taxon>Actinomycetes</taxon>
        <taxon>Streptosporangiales</taxon>
        <taxon>Streptosporangiaceae</taxon>
        <taxon>Nonomuraea</taxon>
    </lineage>
</organism>